<dbReference type="GO" id="GO:2000008">
    <property type="term" value="P:regulation of protein localization to cell surface"/>
    <property type="evidence" value="ECO:0007669"/>
    <property type="project" value="TreeGrafter"/>
</dbReference>
<dbReference type="AlphaFoldDB" id="A0AAV2G316"/>
<dbReference type="GO" id="GO:0009567">
    <property type="term" value="P:double fertilization forming a zygote and endosperm"/>
    <property type="evidence" value="ECO:0007669"/>
    <property type="project" value="TreeGrafter"/>
</dbReference>
<dbReference type="GO" id="GO:0080155">
    <property type="term" value="P:regulation of double fertilization forming a zygote and endosperm"/>
    <property type="evidence" value="ECO:0007669"/>
    <property type="project" value="TreeGrafter"/>
</dbReference>
<dbReference type="GO" id="GO:0005576">
    <property type="term" value="C:extracellular region"/>
    <property type="evidence" value="ECO:0007669"/>
    <property type="project" value="TreeGrafter"/>
</dbReference>
<feature type="domain" description="Prolamin-like" evidence="3">
    <location>
        <begin position="66"/>
        <end position="124"/>
    </location>
</feature>
<dbReference type="Pfam" id="PF05617">
    <property type="entry name" value="Prolamin_like"/>
    <property type="match status" value="1"/>
</dbReference>
<feature type="chain" id="PRO_5043651563" description="Prolamin-like domain-containing protein" evidence="2">
    <location>
        <begin position="27"/>
        <end position="156"/>
    </location>
</feature>
<dbReference type="PANTHER" id="PTHR31181">
    <property type="entry name" value="EGG CELL-SECRETED PROTEIN 1.4"/>
    <property type="match status" value="1"/>
</dbReference>
<dbReference type="GO" id="GO:0031982">
    <property type="term" value="C:vesicle"/>
    <property type="evidence" value="ECO:0007669"/>
    <property type="project" value="TreeGrafter"/>
</dbReference>
<evidence type="ECO:0000313" key="4">
    <source>
        <dbReference type="EMBL" id="CAL1404562.1"/>
    </source>
</evidence>
<evidence type="ECO:0000256" key="1">
    <source>
        <dbReference type="ARBA" id="ARBA00022729"/>
    </source>
</evidence>
<dbReference type="EMBL" id="OZ034820">
    <property type="protein sequence ID" value="CAL1404562.1"/>
    <property type="molecule type" value="Genomic_DNA"/>
</dbReference>
<feature type="signal peptide" evidence="2">
    <location>
        <begin position="1"/>
        <end position="26"/>
    </location>
</feature>
<keyword evidence="5" id="KW-1185">Reference proteome</keyword>
<gene>
    <name evidence="4" type="ORF">LTRI10_LOCUS44404</name>
</gene>
<proteinExistence type="predicted"/>
<organism evidence="4 5">
    <name type="scientific">Linum trigynum</name>
    <dbReference type="NCBI Taxonomy" id="586398"/>
    <lineage>
        <taxon>Eukaryota</taxon>
        <taxon>Viridiplantae</taxon>
        <taxon>Streptophyta</taxon>
        <taxon>Embryophyta</taxon>
        <taxon>Tracheophyta</taxon>
        <taxon>Spermatophyta</taxon>
        <taxon>Magnoliopsida</taxon>
        <taxon>eudicotyledons</taxon>
        <taxon>Gunneridae</taxon>
        <taxon>Pentapetalae</taxon>
        <taxon>rosids</taxon>
        <taxon>fabids</taxon>
        <taxon>Malpighiales</taxon>
        <taxon>Linaceae</taxon>
        <taxon>Linum</taxon>
    </lineage>
</organism>
<keyword evidence="1 2" id="KW-0732">Signal</keyword>
<sequence>MGMQMQYRGTIMIVASILLATTAVLASSATIQSAVTNTNVTRPGATPPVPLPRCRRGTMEPKVAAKCWIAILEVPLCVFQIVKAFEGGSVFSIGKACCHAFIDLTDDCKIEVFQKSEFFPAIEKFCAAIGGGVANTTTTTTTAAGLGNKAPSPRSA</sequence>
<dbReference type="Proteomes" id="UP001497516">
    <property type="component" value="Chromosome 7"/>
</dbReference>
<evidence type="ECO:0000256" key="2">
    <source>
        <dbReference type="SAM" id="SignalP"/>
    </source>
</evidence>
<dbReference type="InterPro" id="IPR008502">
    <property type="entry name" value="Prolamin-like"/>
</dbReference>
<name>A0AAV2G316_9ROSI</name>
<protein>
    <recommendedName>
        <fullName evidence="3">Prolamin-like domain-containing protein</fullName>
    </recommendedName>
</protein>
<accession>A0AAV2G316</accession>
<reference evidence="4 5" key="1">
    <citation type="submission" date="2024-04" db="EMBL/GenBank/DDBJ databases">
        <authorList>
            <person name="Fracassetti M."/>
        </authorList>
    </citation>
    <scope>NUCLEOTIDE SEQUENCE [LARGE SCALE GENOMIC DNA]</scope>
</reference>
<evidence type="ECO:0000259" key="3">
    <source>
        <dbReference type="Pfam" id="PF05617"/>
    </source>
</evidence>
<evidence type="ECO:0000313" key="5">
    <source>
        <dbReference type="Proteomes" id="UP001497516"/>
    </source>
</evidence>
<dbReference type="PANTHER" id="PTHR31181:SF67">
    <property type="entry name" value="PROLAMIN-LIKE PROTEIN (DUF1278)"/>
    <property type="match status" value="1"/>
</dbReference>